<keyword evidence="2" id="KW-1185">Reference proteome</keyword>
<dbReference type="InterPro" id="IPR038071">
    <property type="entry name" value="UROD/MetE-like_sf"/>
</dbReference>
<reference evidence="1 2" key="1">
    <citation type="submission" date="2020-08" db="EMBL/GenBank/DDBJ databases">
        <title>Genomic Encyclopedia of Type Strains, Phase IV (KMG-IV): sequencing the most valuable type-strain genomes for metagenomic binning, comparative biology and taxonomic classification.</title>
        <authorList>
            <person name="Goeker M."/>
        </authorList>
    </citation>
    <scope>NUCLEOTIDE SEQUENCE [LARGE SCALE GENOMIC DNA]</scope>
    <source>
        <strain evidence="1 2">DSM 106146</strain>
    </source>
</reference>
<dbReference type="Proteomes" id="UP000543642">
    <property type="component" value="Unassembled WGS sequence"/>
</dbReference>
<evidence type="ECO:0000313" key="1">
    <source>
        <dbReference type="EMBL" id="MBB5263936.1"/>
    </source>
</evidence>
<comment type="caution">
    <text evidence="1">The sequence shown here is derived from an EMBL/GenBank/DDBJ whole genome shotgun (WGS) entry which is preliminary data.</text>
</comment>
<name>A0A7W8M535_9FIRM</name>
<protein>
    <recommendedName>
        <fullName evidence="3">Uroporphyrinogen decarboxylase (URO-D) domain-containing protein</fullName>
    </recommendedName>
</protein>
<sequence>MTERENFFLVYNHQKPAWMPNFYDAYAPMGASVLNNQGDYMRGGKDMFGAKWICTEDTGWQAIPDPYYHVLEDITEWKKYIEFPDLDAMDWEGAAQRDLARIDRNEKVVACFGMEGNFNRLQSLMGTCEALIAMLEEPEAVYEFFEAHTKFKMKTIEKIAYYYKPDIYVNGDDVCSGDGLFFSKAMYDDLIKPFEMMLGKTAVNCGLILEHHVCGKAEAIIPDIVETGATIWQTGQIMNDLNGIEARYGDRLLIHGGWDSTGPHNFEGASEEMVRAATRKVVDDYGKNGHFALFPIVMGDPANPEIARRRSWVCDECRKYSEALYR</sequence>
<evidence type="ECO:0000313" key="2">
    <source>
        <dbReference type="Proteomes" id="UP000543642"/>
    </source>
</evidence>
<dbReference type="EMBL" id="JACHFW010000003">
    <property type="protein sequence ID" value="MBB5263936.1"/>
    <property type="molecule type" value="Genomic_DNA"/>
</dbReference>
<dbReference type="AlphaFoldDB" id="A0A7W8M535"/>
<proteinExistence type="predicted"/>
<dbReference type="InterPro" id="IPR052024">
    <property type="entry name" value="Methanogen_methyltrans"/>
</dbReference>
<organism evidence="1 2">
    <name type="scientific">Catenibacillus scindens</name>
    <dbReference type="NCBI Taxonomy" id="673271"/>
    <lineage>
        <taxon>Bacteria</taxon>
        <taxon>Bacillati</taxon>
        <taxon>Bacillota</taxon>
        <taxon>Clostridia</taxon>
        <taxon>Lachnospirales</taxon>
        <taxon>Lachnospiraceae</taxon>
        <taxon>Catenibacillus</taxon>
    </lineage>
</organism>
<dbReference type="PANTHER" id="PTHR47099">
    <property type="entry name" value="METHYLCOBAMIDE:COM METHYLTRANSFERASE MTBA"/>
    <property type="match status" value="1"/>
</dbReference>
<accession>A0A7W8M535</accession>
<gene>
    <name evidence="1" type="ORF">HNP82_001041</name>
</gene>
<dbReference type="SUPFAM" id="SSF51726">
    <property type="entry name" value="UROD/MetE-like"/>
    <property type="match status" value="1"/>
</dbReference>
<dbReference type="PANTHER" id="PTHR47099:SF1">
    <property type="entry name" value="METHYLCOBAMIDE:COM METHYLTRANSFERASE MTBA"/>
    <property type="match status" value="1"/>
</dbReference>
<dbReference type="RefSeq" id="WP_183772207.1">
    <property type="nucleotide sequence ID" value="NZ_JACHFW010000003.1"/>
</dbReference>
<evidence type="ECO:0008006" key="3">
    <source>
        <dbReference type="Google" id="ProtNLM"/>
    </source>
</evidence>
<dbReference type="Gene3D" id="3.20.20.210">
    <property type="match status" value="1"/>
</dbReference>